<dbReference type="GeneID" id="101833749"/>
<gene>
    <name evidence="3" type="primary">CUNH1orf112</name>
</gene>
<dbReference type="Proteomes" id="UP000886700">
    <property type="component" value="Unplaced"/>
</dbReference>
<dbReference type="PANTHER" id="PTHR16071:SF2">
    <property type="entry name" value="FIGNL1-INTERACTING REGULATOR OF RECOMBINATION AND MITOSIS"/>
    <property type="match status" value="1"/>
</dbReference>
<dbReference type="InterPro" id="IPR027902">
    <property type="entry name" value="DUF4487"/>
</dbReference>
<organism evidence="2 3">
    <name type="scientific">Mesocricetus auratus</name>
    <name type="common">Golden hamster</name>
    <dbReference type="NCBI Taxonomy" id="10036"/>
    <lineage>
        <taxon>Eukaryota</taxon>
        <taxon>Metazoa</taxon>
        <taxon>Chordata</taxon>
        <taxon>Craniata</taxon>
        <taxon>Vertebrata</taxon>
        <taxon>Euteleostomi</taxon>
        <taxon>Mammalia</taxon>
        <taxon>Eutheria</taxon>
        <taxon>Euarchontoglires</taxon>
        <taxon>Glires</taxon>
        <taxon>Rodentia</taxon>
        <taxon>Myomorpha</taxon>
        <taxon>Muroidea</taxon>
        <taxon>Cricetidae</taxon>
        <taxon>Cricetinae</taxon>
        <taxon>Mesocricetus</taxon>
    </lineage>
</organism>
<proteinExistence type="predicted"/>
<evidence type="ECO:0000256" key="1">
    <source>
        <dbReference type="SAM" id="SignalP"/>
    </source>
</evidence>
<keyword evidence="2" id="KW-1185">Reference proteome</keyword>
<reference evidence="3" key="1">
    <citation type="submission" date="2025-08" db="UniProtKB">
        <authorList>
            <consortium name="RefSeq"/>
        </authorList>
    </citation>
    <scope>IDENTIFICATION</scope>
    <source>
        <tissue evidence="3">Liver</tissue>
    </source>
</reference>
<sequence>MVWCGRGALKARWVGVIAVLTCGGSGSLSPVADGESMSQDAEVEARRDLLDELDSWPRDVCRRELPSVLPRLLSMYQHSESWIEHIRILRIIIDMFLPHMNHLTLEQTLFSQILPKTIKLFDGMMYELNTQAGELSSQNLEIQVTLRNILQTMVQILGRLTECVQHVCTTQDSIILENIHSLPSSILHIIKETFVHCKCQTFSRLFSGRPILSRSS</sequence>
<feature type="chain" id="PRO_5046176848" evidence="1">
    <location>
        <begin position="19"/>
        <end position="216"/>
    </location>
</feature>
<name>A0ABM2WVK8_MESAU</name>
<feature type="signal peptide" evidence="1">
    <location>
        <begin position="1"/>
        <end position="18"/>
    </location>
</feature>
<dbReference type="RefSeq" id="XP_040593276.1">
    <property type="nucleotide sequence ID" value="XM_040737342.1"/>
</dbReference>
<evidence type="ECO:0000313" key="2">
    <source>
        <dbReference type="Proteomes" id="UP000886700"/>
    </source>
</evidence>
<keyword evidence="1" id="KW-0732">Signal</keyword>
<protein>
    <submittedName>
        <fullName evidence="3">Uncharacterized protein C1orf112 homolog isoform X3</fullName>
    </submittedName>
</protein>
<accession>A0ABM2WVK8</accession>
<evidence type="ECO:0000313" key="3">
    <source>
        <dbReference type="RefSeq" id="XP_040593276.1"/>
    </source>
</evidence>
<dbReference type="PANTHER" id="PTHR16071">
    <property type="entry name" value="CHROMOSOME 1 OPEN READING FRAME 112"/>
    <property type="match status" value="1"/>
</dbReference>